<dbReference type="PANTHER" id="PTHR14155:SF627">
    <property type="entry name" value="OS06G0192800 PROTEIN"/>
    <property type="match status" value="1"/>
</dbReference>
<evidence type="ECO:0000256" key="9">
    <source>
        <dbReference type="ARBA" id="ARBA00022786"/>
    </source>
</evidence>
<keyword evidence="8 14" id="KW-0863">Zinc-finger</keyword>
<evidence type="ECO:0000256" key="10">
    <source>
        <dbReference type="ARBA" id="ARBA00022833"/>
    </source>
</evidence>
<feature type="transmembrane region" description="Helical" evidence="16">
    <location>
        <begin position="60"/>
        <end position="80"/>
    </location>
</feature>
<evidence type="ECO:0000256" key="3">
    <source>
        <dbReference type="ARBA" id="ARBA00004906"/>
    </source>
</evidence>
<feature type="domain" description="RING-type" evidence="17">
    <location>
        <begin position="131"/>
        <end position="173"/>
    </location>
</feature>
<feature type="transmembrane region" description="Helical" evidence="16">
    <location>
        <begin position="278"/>
        <end position="299"/>
    </location>
</feature>
<keyword evidence="9" id="KW-0833">Ubl conjugation pathway</keyword>
<evidence type="ECO:0000256" key="13">
    <source>
        <dbReference type="ARBA" id="ARBA00024209"/>
    </source>
</evidence>
<dbReference type="AlphaFoldDB" id="A0AA38G486"/>
<accession>A0AA38G486</accession>
<evidence type="ECO:0000259" key="17">
    <source>
        <dbReference type="PROSITE" id="PS50089"/>
    </source>
</evidence>
<comment type="subcellular location">
    <subcellularLocation>
        <location evidence="2">Membrane</location>
        <topology evidence="2">Single-pass membrane protein</topology>
    </subcellularLocation>
</comment>
<keyword evidence="6 16" id="KW-0812">Transmembrane</keyword>
<comment type="catalytic activity">
    <reaction evidence="1">
        <text>S-ubiquitinyl-[E2 ubiquitin-conjugating enzyme]-L-cysteine + [acceptor protein]-L-lysine = [E2 ubiquitin-conjugating enzyme]-L-cysteine + N(6)-ubiquitinyl-[acceptor protein]-L-lysine.</text>
        <dbReference type="EC" id="2.3.2.27"/>
    </reaction>
</comment>
<evidence type="ECO:0000256" key="12">
    <source>
        <dbReference type="ARBA" id="ARBA00023136"/>
    </source>
</evidence>
<keyword evidence="7" id="KW-0479">Metal-binding</keyword>
<evidence type="ECO:0000256" key="8">
    <source>
        <dbReference type="ARBA" id="ARBA00022771"/>
    </source>
</evidence>
<evidence type="ECO:0000256" key="11">
    <source>
        <dbReference type="ARBA" id="ARBA00022989"/>
    </source>
</evidence>
<keyword evidence="10" id="KW-0862">Zinc</keyword>
<organism evidence="18 19">
    <name type="scientific">Taxus chinensis</name>
    <name type="common">Chinese yew</name>
    <name type="synonym">Taxus wallichiana var. chinensis</name>
    <dbReference type="NCBI Taxonomy" id="29808"/>
    <lineage>
        <taxon>Eukaryota</taxon>
        <taxon>Viridiplantae</taxon>
        <taxon>Streptophyta</taxon>
        <taxon>Embryophyta</taxon>
        <taxon>Tracheophyta</taxon>
        <taxon>Spermatophyta</taxon>
        <taxon>Pinopsida</taxon>
        <taxon>Pinidae</taxon>
        <taxon>Conifers II</taxon>
        <taxon>Cupressales</taxon>
        <taxon>Taxaceae</taxon>
        <taxon>Taxus</taxon>
    </lineage>
</organism>
<comment type="pathway">
    <text evidence="3">Protein modification; protein ubiquitination.</text>
</comment>
<evidence type="ECO:0000256" key="14">
    <source>
        <dbReference type="PROSITE-ProRule" id="PRU00175"/>
    </source>
</evidence>
<protein>
    <recommendedName>
        <fullName evidence="4">RING-type E3 ubiquitin transferase</fullName>
        <ecNumber evidence="4">2.3.2.27</ecNumber>
    </recommendedName>
</protein>
<evidence type="ECO:0000256" key="1">
    <source>
        <dbReference type="ARBA" id="ARBA00000900"/>
    </source>
</evidence>
<comment type="similarity">
    <text evidence="13">Belongs to the RING-type zinc finger family. ATL subfamily.</text>
</comment>
<dbReference type="EMBL" id="JAHRHJ020000005">
    <property type="protein sequence ID" value="KAH9316226.1"/>
    <property type="molecule type" value="Genomic_DNA"/>
</dbReference>
<reference evidence="18 19" key="1">
    <citation type="journal article" date="2021" name="Nat. Plants">
        <title>The Taxus genome provides insights into paclitaxel biosynthesis.</title>
        <authorList>
            <person name="Xiong X."/>
            <person name="Gou J."/>
            <person name="Liao Q."/>
            <person name="Li Y."/>
            <person name="Zhou Q."/>
            <person name="Bi G."/>
            <person name="Li C."/>
            <person name="Du R."/>
            <person name="Wang X."/>
            <person name="Sun T."/>
            <person name="Guo L."/>
            <person name="Liang H."/>
            <person name="Lu P."/>
            <person name="Wu Y."/>
            <person name="Zhang Z."/>
            <person name="Ro D.K."/>
            <person name="Shang Y."/>
            <person name="Huang S."/>
            <person name="Yan J."/>
        </authorList>
    </citation>
    <scope>NUCLEOTIDE SEQUENCE [LARGE SCALE GENOMIC DNA]</scope>
    <source>
        <strain evidence="18">Ta-2019</strain>
    </source>
</reference>
<dbReference type="Proteomes" id="UP000824469">
    <property type="component" value="Unassembled WGS sequence"/>
</dbReference>
<dbReference type="GO" id="GO:0016020">
    <property type="term" value="C:membrane"/>
    <property type="evidence" value="ECO:0007669"/>
    <property type="project" value="UniProtKB-SubCell"/>
</dbReference>
<gene>
    <name evidence="18" type="ORF">KI387_024853</name>
</gene>
<keyword evidence="19" id="KW-1185">Reference proteome</keyword>
<evidence type="ECO:0000256" key="16">
    <source>
        <dbReference type="SAM" id="Phobius"/>
    </source>
</evidence>
<dbReference type="Pfam" id="PF13639">
    <property type="entry name" value="zf-RING_2"/>
    <property type="match status" value="2"/>
</dbReference>
<keyword evidence="11 16" id="KW-1133">Transmembrane helix</keyword>
<dbReference type="FunFam" id="3.30.40.10:FF:000187">
    <property type="entry name" value="E3 ubiquitin-protein ligase ATL6"/>
    <property type="match status" value="2"/>
</dbReference>
<sequence>MSMVSRKMESFVGEIFPNSNLSSVTPLKVGSLGDDKSNDNSYQNYNGTYNVNLRFNPPSAIIIIALFCLFFFIGVSFIFMRRRCISRGTRIEGSSNNVRVTAKEGLDIMVVESLPVISHNLVKGLKTGSECAVCLTDFEEKIMVRLLPKCSHAFHPQCIDMWLFSHNTCPVCRTSLLPSATGADLRVPDPQTTGEQGTSHHPDLSGYLSVHIRLVLGKMENFVALSPAYTGSFPLASNLSFVPPLKIVSLARNNSSDKSYQNYNSTDNLNNRFDPLSAIIIIGMLCFLFFFGFLFIFLWHCTTRRASRAVGATNNEPVAATGGAGLDKTVVDSFQVYRYNLVEGVQTKSMGSECAVCLAEFEEEMMVRVLPVCGHAFHLDCIDMWLSSHTTCPMCRSSLLPAEEQVTVVIDKYLD</sequence>
<feature type="region of interest" description="Disordered" evidence="15">
    <location>
        <begin position="183"/>
        <end position="202"/>
    </location>
</feature>
<keyword evidence="12 16" id="KW-0472">Membrane</keyword>
<evidence type="ECO:0000256" key="6">
    <source>
        <dbReference type="ARBA" id="ARBA00022692"/>
    </source>
</evidence>
<dbReference type="PANTHER" id="PTHR14155">
    <property type="entry name" value="RING FINGER DOMAIN-CONTAINING"/>
    <property type="match status" value="1"/>
</dbReference>
<dbReference type="InterPro" id="IPR053238">
    <property type="entry name" value="RING-H2_zinc_finger"/>
</dbReference>
<dbReference type="CDD" id="cd16461">
    <property type="entry name" value="RING-H2_EL5-like"/>
    <property type="match status" value="2"/>
</dbReference>
<feature type="domain" description="RING-type" evidence="17">
    <location>
        <begin position="354"/>
        <end position="396"/>
    </location>
</feature>
<dbReference type="InterPro" id="IPR013083">
    <property type="entry name" value="Znf_RING/FYVE/PHD"/>
</dbReference>
<dbReference type="SUPFAM" id="SSF57850">
    <property type="entry name" value="RING/U-box"/>
    <property type="match status" value="2"/>
</dbReference>
<evidence type="ECO:0000256" key="4">
    <source>
        <dbReference type="ARBA" id="ARBA00012483"/>
    </source>
</evidence>
<dbReference type="GO" id="GO:0008270">
    <property type="term" value="F:zinc ion binding"/>
    <property type="evidence" value="ECO:0007669"/>
    <property type="project" value="UniProtKB-KW"/>
</dbReference>
<comment type="caution">
    <text evidence="18">The sequence shown here is derived from an EMBL/GenBank/DDBJ whole genome shotgun (WGS) entry which is preliminary data.</text>
</comment>
<dbReference type="PROSITE" id="PS50089">
    <property type="entry name" value="ZF_RING_2"/>
    <property type="match status" value="2"/>
</dbReference>
<evidence type="ECO:0000313" key="18">
    <source>
        <dbReference type="EMBL" id="KAH9316226.1"/>
    </source>
</evidence>
<evidence type="ECO:0000256" key="5">
    <source>
        <dbReference type="ARBA" id="ARBA00022679"/>
    </source>
</evidence>
<evidence type="ECO:0000256" key="2">
    <source>
        <dbReference type="ARBA" id="ARBA00004167"/>
    </source>
</evidence>
<evidence type="ECO:0000256" key="15">
    <source>
        <dbReference type="SAM" id="MobiDB-lite"/>
    </source>
</evidence>
<dbReference type="Gene3D" id="3.30.40.10">
    <property type="entry name" value="Zinc/RING finger domain, C3HC4 (zinc finger)"/>
    <property type="match status" value="2"/>
</dbReference>
<keyword evidence="5" id="KW-0808">Transferase</keyword>
<name>A0AA38G486_TAXCH</name>
<evidence type="ECO:0000256" key="7">
    <source>
        <dbReference type="ARBA" id="ARBA00022723"/>
    </source>
</evidence>
<dbReference type="SMART" id="SM00184">
    <property type="entry name" value="RING"/>
    <property type="match status" value="2"/>
</dbReference>
<dbReference type="GO" id="GO:0061630">
    <property type="term" value="F:ubiquitin protein ligase activity"/>
    <property type="evidence" value="ECO:0007669"/>
    <property type="project" value="UniProtKB-EC"/>
</dbReference>
<dbReference type="InterPro" id="IPR001841">
    <property type="entry name" value="Znf_RING"/>
</dbReference>
<dbReference type="EC" id="2.3.2.27" evidence="4"/>
<evidence type="ECO:0000313" key="19">
    <source>
        <dbReference type="Proteomes" id="UP000824469"/>
    </source>
</evidence>
<proteinExistence type="inferred from homology"/>